<accession>A0ABS5W9J7</accession>
<name>A0ABS5W9J7_9SPHN</name>
<keyword evidence="1" id="KW-0472">Membrane</keyword>
<evidence type="ECO:0000256" key="1">
    <source>
        <dbReference type="SAM" id="Phobius"/>
    </source>
</evidence>
<dbReference type="Proteomes" id="UP000811255">
    <property type="component" value="Unassembled WGS sequence"/>
</dbReference>
<evidence type="ECO:0000313" key="2">
    <source>
        <dbReference type="EMBL" id="MBT2135900.1"/>
    </source>
</evidence>
<organism evidence="2 3">
    <name type="scientific">Croceibacterium selenioxidans</name>
    <dbReference type="NCBI Taxonomy" id="2838833"/>
    <lineage>
        <taxon>Bacteria</taxon>
        <taxon>Pseudomonadati</taxon>
        <taxon>Pseudomonadota</taxon>
        <taxon>Alphaproteobacteria</taxon>
        <taxon>Sphingomonadales</taxon>
        <taxon>Erythrobacteraceae</taxon>
        <taxon>Croceibacterium</taxon>
    </lineage>
</organism>
<dbReference type="EMBL" id="JAHFVK010000003">
    <property type="protein sequence ID" value="MBT2135900.1"/>
    <property type="molecule type" value="Genomic_DNA"/>
</dbReference>
<evidence type="ECO:0008006" key="4">
    <source>
        <dbReference type="Google" id="ProtNLM"/>
    </source>
</evidence>
<keyword evidence="1" id="KW-1133">Transmembrane helix</keyword>
<evidence type="ECO:0000313" key="3">
    <source>
        <dbReference type="Proteomes" id="UP000811255"/>
    </source>
</evidence>
<gene>
    <name evidence="2" type="ORF">KK137_16305</name>
</gene>
<feature type="transmembrane region" description="Helical" evidence="1">
    <location>
        <begin position="6"/>
        <end position="25"/>
    </location>
</feature>
<keyword evidence="1" id="KW-0812">Transmembrane</keyword>
<keyword evidence="3" id="KW-1185">Reference proteome</keyword>
<sequence>MDLANIIFAVTLPIALMSVPIFAIWTQHRRKLVELQGRTAASTAYQELEERTRILERIVTDKGYDVAHQIEALRDQRPMNSQLEDRDSVRVG</sequence>
<dbReference type="RefSeq" id="WP_214537753.1">
    <property type="nucleotide sequence ID" value="NZ_JAHFVK010000003.1"/>
</dbReference>
<protein>
    <recommendedName>
        <fullName evidence="4">Phage shock protein B</fullName>
    </recommendedName>
</protein>
<proteinExistence type="predicted"/>
<reference evidence="2 3" key="1">
    <citation type="submission" date="2021-05" db="EMBL/GenBank/DDBJ databases">
        <title>Croceibacterium sp. LX-88 genome sequence.</title>
        <authorList>
            <person name="Luo X."/>
        </authorList>
    </citation>
    <scope>NUCLEOTIDE SEQUENCE [LARGE SCALE GENOMIC DNA]</scope>
    <source>
        <strain evidence="2 3">LX-88</strain>
    </source>
</reference>
<comment type="caution">
    <text evidence="2">The sequence shown here is derived from an EMBL/GenBank/DDBJ whole genome shotgun (WGS) entry which is preliminary data.</text>
</comment>